<keyword evidence="1" id="KW-0346">Stress response</keyword>
<evidence type="ECO:0000313" key="1">
    <source>
        <dbReference type="EMBL" id="GAO08269.1"/>
    </source>
</evidence>
<dbReference type="EMBL" id="BBNO01000003">
    <property type="protein sequence ID" value="GAO08269.1"/>
    <property type="molecule type" value="Genomic_DNA"/>
</dbReference>
<protein>
    <submittedName>
        <fullName evidence="1">Heat shock protein Hsp70</fullName>
    </submittedName>
</protein>
<sequence>MLPEQWYGVRPDDEVPKHLCELLALMRGVDPADVPLIEQVAQALSDKHSAEMQVQSVTQDLQRKAWAV</sequence>
<proteinExistence type="predicted"/>
<dbReference type="AlphaFoldDB" id="A0A0P4R5U0"/>
<gene>
    <name evidence="1" type="ORF">TPA0598_03_07300</name>
</gene>
<evidence type="ECO:0000313" key="2">
    <source>
        <dbReference type="Proteomes" id="UP000048965"/>
    </source>
</evidence>
<comment type="caution">
    <text evidence="1">The sequence shown here is derived from an EMBL/GenBank/DDBJ whole genome shotgun (WGS) entry which is preliminary data.</text>
</comment>
<dbReference type="Proteomes" id="UP000048965">
    <property type="component" value="Unassembled WGS sequence"/>
</dbReference>
<organism evidence="1 2">
    <name type="scientific">Streptomyces lydicamycinicus</name>
    <dbReference type="NCBI Taxonomy" id="1546107"/>
    <lineage>
        <taxon>Bacteria</taxon>
        <taxon>Bacillati</taxon>
        <taxon>Actinomycetota</taxon>
        <taxon>Actinomycetes</taxon>
        <taxon>Kitasatosporales</taxon>
        <taxon>Streptomycetaceae</taxon>
        <taxon>Streptomyces</taxon>
    </lineage>
</organism>
<accession>A0A0P4R5U0</accession>
<reference evidence="2" key="1">
    <citation type="submission" date="2014-09" db="EMBL/GenBank/DDBJ databases">
        <title>Whole genome shotgun sequence of Streptomyces sp. NBRC 110027.</title>
        <authorList>
            <person name="Komaki H."/>
            <person name="Ichikawa N."/>
            <person name="Katano-Makiyama Y."/>
            <person name="Hosoyama A."/>
            <person name="Hashimoto M."/>
            <person name="Uohara A."/>
            <person name="Kitahashi Y."/>
            <person name="Ohji S."/>
            <person name="Kimura A."/>
            <person name="Yamazoe A."/>
            <person name="Igarashi Y."/>
            <person name="Fujita N."/>
        </authorList>
    </citation>
    <scope>NUCLEOTIDE SEQUENCE [LARGE SCALE GENOMIC DNA]</scope>
    <source>
        <strain evidence="2">NBRC 110027</strain>
    </source>
</reference>
<reference evidence="1 2" key="2">
    <citation type="journal article" date="2015" name="Stand. Genomic Sci.">
        <title>Draft genome sequence of marine-derived Streptomyces sp. TP-A0598, a producer of anti-MRSA antibiotic lydicamycins.</title>
        <authorList>
            <person name="Komaki H."/>
            <person name="Ichikawa N."/>
            <person name="Hosoyama A."/>
            <person name="Fujita N."/>
            <person name="Igarashi Y."/>
        </authorList>
    </citation>
    <scope>NUCLEOTIDE SEQUENCE [LARGE SCALE GENOMIC DNA]</scope>
    <source>
        <strain evidence="1 2">NBRC 110027</strain>
    </source>
</reference>
<keyword evidence="2" id="KW-1185">Reference proteome</keyword>
<name>A0A0P4R5U0_9ACTN</name>